<dbReference type="AlphaFoldDB" id="A0A4Z0WCP2"/>
<protein>
    <submittedName>
        <fullName evidence="2">Uncharacterized protein</fullName>
    </submittedName>
</protein>
<accession>A0A4Z0WCP2</accession>
<gene>
    <name evidence="2" type="ORF">E4656_04155</name>
</gene>
<sequence>MSEWIWVSGIVMGGLLAMVFLWQILEIGKQHSIREAPGSGQLQKEVESLAERVSRLEQELASKQS</sequence>
<proteinExistence type="predicted"/>
<comment type="caution">
    <text evidence="2">The sequence shown here is derived from an EMBL/GenBank/DDBJ whole genome shotgun (WGS) entry which is preliminary data.</text>
</comment>
<evidence type="ECO:0000313" key="2">
    <source>
        <dbReference type="EMBL" id="TGG95614.1"/>
    </source>
</evidence>
<dbReference type="EMBL" id="SRMF01000001">
    <property type="protein sequence ID" value="TGG95614.1"/>
    <property type="molecule type" value="Genomic_DNA"/>
</dbReference>
<organism evidence="2 3">
    <name type="scientific">Natronospirillum operosum</name>
    <dbReference type="NCBI Taxonomy" id="2759953"/>
    <lineage>
        <taxon>Bacteria</taxon>
        <taxon>Pseudomonadati</taxon>
        <taxon>Pseudomonadota</taxon>
        <taxon>Gammaproteobacteria</taxon>
        <taxon>Oceanospirillales</taxon>
        <taxon>Natronospirillaceae</taxon>
        <taxon>Natronospirillum</taxon>
    </lineage>
</organism>
<keyword evidence="1" id="KW-0472">Membrane</keyword>
<feature type="transmembrane region" description="Helical" evidence="1">
    <location>
        <begin position="6"/>
        <end position="25"/>
    </location>
</feature>
<reference evidence="2 3" key="1">
    <citation type="submission" date="2019-04" db="EMBL/GenBank/DDBJ databases">
        <title>Natronospirillum operosus gen. nov., sp. nov., a haloalkaliphilic satellite isolated from decaying biomass of laboratory culture of cyanobacterium Geitlerinema sp. and proposal of Natronospirillaceae fam. nov. and Saccharospirillaceae fam. nov.</title>
        <authorList>
            <person name="Kevbrin V."/>
            <person name="Boltyanskaya Y."/>
            <person name="Koziaeva V."/>
            <person name="Grouzdev D.S."/>
            <person name="Park M."/>
            <person name="Cho J."/>
        </authorList>
    </citation>
    <scope>NUCLEOTIDE SEQUENCE [LARGE SCALE GENOMIC DNA]</scope>
    <source>
        <strain evidence="2 3">G-116</strain>
    </source>
</reference>
<evidence type="ECO:0000313" key="3">
    <source>
        <dbReference type="Proteomes" id="UP000297475"/>
    </source>
</evidence>
<keyword evidence="1" id="KW-1133">Transmembrane helix</keyword>
<dbReference type="RefSeq" id="WP_135481424.1">
    <property type="nucleotide sequence ID" value="NZ_SRMF01000001.1"/>
</dbReference>
<keyword evidence="3" id="KW-1185">Reference proteome</keyword>
<keyword evidence="1" id="KW-0812">Transmembrane</keyword>
<evidence type="ECO:0000256" key="1">
    <source>
        <dbReference type="SAM" id="Phobius"/>
    </source>
</evidence>
<dbReference type="Proteomes" id="UP000297475">
    <property type="component" value="Unassembled WGS sequence"/>
</dbReference>
<name>A0A4Z0WCP2_9GAMM</name>